<dbReference type="PROSITE" id="PS51217">
    <property type="entry name" value="UVRD_HELICASE_CTER"/>
    <property type="match status" value="1"/>
</dbReference>
<evidence type="ECO:0000256" key="6">
    <source>
        <dbReference type="ARBA" id="ARBA00022839"/>
    </source>
</evidence>
<dbReference type="InterPro" id="IPR014016">
    <property type="entry name" value="UvrD-like_ATP-bd"/>
</dbReference>
<feature type="binding site" evidence="14">
    <location>
        <begin position="37"/>
        <end position="44"/>
    </location>
    <ligand>
        <name>ATP</name>
        <dbReference type="ChEBI" id="CHEBI:30616"/>
    </ligand>
</feature>
<gene>
    <name evidence="17" type="ORF">L2W38_07255</name>
</gene>
<keyword evidence="8" id="KW-0238">DNA-binding</keyword>
<keyword evidence="1" id="KW-0540">Nuclease</keyword>
<evidence type="ECO:0000256" key="8">
    <source>
        <dbReference type="ARBA" id="ARBA00023125"/>
    </source>
</evidence>
<dbReference type="Pfam" id="PF13361">
    <property type="entry name" value="UvrD_C"/>
    <property type="match status" value="1"/>
</dbReference>
<keyword evidence="3" id="KW-0227">DNA damage</keyword>
<evidence type="ECO:0000259" key="15">
    <source>
        <dbReference type="PROSITE" id="PS51198"/>
    </source>
</evidence>
<reference evidence="17 18" key="1">
    <citation type="submission" date="2022-01" db="EMBL/GenBank/DDBJ databases">
        <title>Dethiosulfovibrio faecalis sp. nov., a novel proteolytic, non-sulfur-reducing bacterium isolated from a marine aquaculture solid waste bioreactor.</title>
        <authorList>
            <person name="Grabowski S."/>
            <person name="Apolinario E."/>
            <person name="Schneider N."/>
            <person name="Marshall C.W."/>
            <person name="Sowers K.R."/>
        </authorList>
    </citation>
    <scope>NUCLEOTIDE SEQUENCE [LARGE SCALE GENOMIC DNA]</scope>
    <source>
        <strain evidence="17 18">DSM 12537</strain>
    </source>
</reference>
<dbReference type="Pfam" id="PF12705">
    <property type="entry name" value="PDDEXK_1"/>
    <property type="match status" value="1"/>
</dbReference>
<dbReference type="Pfam" id="PF00580">
    <property type="entry name" value="UvrD-helicase"/>
    <property type="match status" value="1"/>
</dbReference>
<evidence type="ECO:0000313" key="18">
    <source>
        <dbReference type="Proteomes" id="UP001200430"/>
    </source>
</evidence>
<keyword evidence="6" id="KW-0269">Exonuclease</keyword>
<dbReference type="RefSeq" id="WP_236099332.1">
    <property type="nucleotide sequence ID" value="NZ_JAKGUD010000006.1"/>
</dbReference>
<evidence type="ECO:0000256" key="14">
    <source>
        <dbReference type="PROSITE-ProRule" id="PRU00560"/>
    </source>
</evidence>
<keyword evidence="7 14" id="KW-0067">ATP-binding</keyword>
<keyword evidence="2 14" id="KW-0547">Nucleotide-binding</keyword>
<sequence>MTIDREIASLTDMVNSATLPAQKEAITAEESLVVVSAGAGTGKTWTLAWRFVWAVATGRARAGEILTLTFTDKAATEMAERIRLLMEGLLSKTKGLPTVSAALREGLESLEDSYISTIHSFSSRVIRESGLSLDLDPASRVVSAPEEDLFWSQMTDCLDRLDRRWVGRNLSGEVRDFGIALMEHPMTLELLENYGPSGVVRFARGLMDISSSRGDRPEDLLSWAEDLDERHEAVIAPLIAASVEEWRSIHRMWCGPRGILSGLTLGDTKLGIRLAALRDRWCEEIEEDRYIAFLRDLCEAIKGARGKLADSIASLLPEDKVKDHRDSILSRSFIWSLAEEGWSQRELDLTRGLLRLVALCWFCWESRKSGRGLIAFDDMLLHAGRALERNREYAGRFKEVLVDEFQDTNGLQDRLIRSVVSDGDARLFLVGDLKQSIYRFRHADLSLFGSYISKARKGGRYVSLDVSFRTRDVLLDRVNRLFGHIWRDGLGATLRHRYESLRPPMDQPWHGVRQDVSVDPWENIVLETREDESLSAEDRRDRSASLLAAKLTGMVGEKTIWDKAESSARTVRWRDVAILVPSRTLFPSIQRVLGDLWGIPLHFEKNTGYYARTEVQDCVALLRCLFDREDHLALAGYICSPFSGLSLADGSRLLDRSAGKDLSEELRGRYPEIYDRLERWREIGLVQGASRVMEELVADGAVLDRFAEWKRRGVAANLRRTVDLLREYESTLGNGLSGAASWLGEALRKRAKEEEAGAVGPDEDVVRVMTVHASKGLEFPVVVVAGCDSNGKGFPSSLMPSAYLGAALSRDDGGNGDTISRKVHRLLEETAEKEESERLFYVACTRARDCLVLSGSWDPPEDSWFDMAIRSGEVDKASDAEGDLPERSVDRSLPERGPIVTISGLPGGLERISATSWALYRHCPYGWRLRFRQGLDLTWEQPDGETGGGPDMGSLAHWILARWDFSVEGLEKLLSSERSLLPGDLRPIWGDRETKDRLRGWLVDLISSEEGRKLRPLRDSGVLMREAPFRVPLRNGPLLVGAVDVMWPGDDGAYSIRDYKITLEGGAPEGLYEDQLRFYGLAVTIGMDASSVDMALWRLRERGRSEKVFLSPFENWEGLAEEIRKDSLEAAAGPWPKREDRCESCPFFRRCRGMDRLSRG</sequence>
<keyword evidence="18" id="KW-1185">Reference proteome</keyword>
<dbReference type="InterPro" id="IPR038726">
    <property type="entry name" value="PDDEXK_AddAB-type"/>
</dbReference>
<organism evidence="17 18">
    <name type="scientific">Dethiosulfovibrio marinus</name>
    <dbReference type="NCBI Taxonomy" id="133532"/>
    <lineage>
        <taxon>Bacteria</taxon>
        <taxon>Thermotogati</taxon>
        <taxon>Synergistota</taxon>
        <taxon>Synergistia</taxon>
        <taxon>Synergistales</taxon>
        <taxon>Dethiosulfovibrionaceae</taxon>
        <taxon>Dethiosulfovibrio</taxon>
    </lineage>
</organism>
<dbReference type="InterPro" id="IPR011335">
    <property type="entry name" value="Restrct_endonuc-II-like"/>
</dbReference>
<dbReference type="EC" id="5.6.2.4" evidence="12"/>
<comment type="caution">
    <text evidence="17">The sequence shown here is derived from an EMBL/GenBank/DDBJ whole genome shotgun (WGS) entry which is preliminary data.</text>
</comment>
<keyword evidence="9" id="KW-0234">DNA repair</keyword>
<evidence type="ECO:0000259" key="16">
    <source>
        <dbReference type="PROSITE" id="PS51217"/>
    </source>
</evidence>
<dbReference type="InterPro" id="IPR000212">
    <property type="entry name" value="DNA_helicase_UvrD/REP"/>
</dbReference>
<evidence type="ECO:0000256" key="12">
    <source>
        <dbReference type="ARBA" id="ARBA00034808"/>
    </source>
</evidence>
<evidence type="ECO:0000256" key="5">
    <source>
        <dbReference type="ARBA" id="ARBA00022806"/>
    </source>
</evidence>
<feature type="domain" description="UvrD-like helicase ATP-binding" evidence="15">
    <location>
        <begin position="16"/>
        <end position="471"/>
    </location>
</feature>
<comment type="catalytic activity">
    <reaction evidence="13">
        <text>ATP + H2O = ADP + phosphate + H(+)</text>
        <dbReference type="Rhea" id="RHEA:13065"/>
        <dbReference type="ChEBI" id="CHEBI:15377"/>
        <dbReference type="ChEBI" id="CHEBI:15378"/>
        <dbReference type="ChEBI" id="CHEBI:30616"/>
        <dbReference type="ChEBI" id="CHEBI:43474"/>
        <dbReference type="ChEBI" id="CHEBI:456216"/>
        <dbReference type="EC" id="5.6.2.4"/>
    </reaction>
</comment>
<evidence type="ECO:0000256" key="4">
    <source>
        <dbReference type="ARBA" id="ARBA00022801"/>
    </source>
</evidence>
<evidence type="ECO:0000256" key="1">
    <source>
        <dbReference type="ARBA" id="ARBA00022722"/>
    </source>
</evidence>
<evidence type="ECO:0000256" key="9">
    <source>
        <dbReference type="ARBA" id="ARBA00023204"/>
    </source>
</evidence>
<protein>
    <recommendedName>
        <fullName evidence="12">DNA 3'-5' helicase</fullName>
        <ecNumber evidence="12">5.6.2.4</ecNumber>
    </recommendedName>
</protein>
<evidence type="ECO:0000313" key="17">
    <source>
        <dbReference type="EMBL" id="MCF4142610.1"/>
    </source>
</evidence>
<dbReference type="Gene3D" id="3.40.50.300">
    <property type="entry name" value="P-loop containing nucleotide triphosphate hydrolases"/>
    <property type="match status" value="4"/>
</dbReference>
<dbReference type="SUPFAM" id="SSF52980">
    <property type="entry name" value="Restriction endonuclease-like"/>
    <property type="match status" value="1"/>
</dbReference>
<comment type="catalytic activity">
    <reaction evidence="11">
        <text>Couples ATP hydrolysis with the unwinding of duplex DNA by translocating in the 3'-5' direction.</text>
        <dbReference type="EC" id="5.6.2.4"/>
    </reaction>
</comment>
<dbReference type="Gene3D" id="3.90.320.10">
    <property type="match status" value="1"/>
</dbReference>
<keyword evidence="5 14" id="KW-0347">Helicase</keyword>
<dbReference type="InterPro" id="IPR027417">
    <property type="entry name" value="P-loop_NTPase"/>
</dbReference>
<feature type="domain" description="UvrD-like helicase C-terminal" evidence="16">
    <location>
        <begin position="498"/>
        <end position="776"/>
    </location>
</feature>
<evidence type="ECO:0000256" key="10">
    <source>
        <dbReference type="ARBA" id="ARBA00023235"/>
    </source>
</evidence>
<keyword evidence="4 14" id="KW-0378">Hydrolase</keyword>
<evidence type="ECO:0000256" key="11">
    <source>
        <dbReference type="ARBA" id="ARBA00034617"/>
    </source>
</evidence>
<evidence type="ECO:0000256" key="13">
    <source>
        <dbReference type="ARBA" id="ARBA00048988"/>
    </source>
</evidence>
<keyword evidence="10" id="KW-0413">Isomerase</keyword>
<dbReference type="InterPro" id="IPR014017">
    <property type="entry name" value="DNA_helicase_UvrD-like_C"/>
</dbReference>
<dbReference type="PANTHER" id="PTHR11070:SF48">
    <property type="entry name" value="ATP-DEPENDENT HELICASE_NUCLEASE SUBUNIT A"/>
    <property type="match status" value="1"/>
</dbReference>
<dbReference type="EMBL" id="JAKGUD010000006">
    <property type="protein sequence ID" value="MCF4142610.1"/>
    <property type="molecule type" value="Genomic_DNA"/>
</dbReference>
<dbReference type="PROSITE" id="PS51198">
    <property type="entry name" value="UVRD_HELICASE_ATP_BIND"/>
    <property type="match status" value="1"/>
</dbReference>
<dbReference type="SUPFAM" id="SSF52540">
    <property type="entry name" value="P-loop containing nucleoside triphosphate hydrolases"/>
    <property type="match status" value="1"/>
</dbReference>
<evidence type="ECO:0000256" key="3">
    <source>
        <dbReference type="ARBA" id="ARBA00022763"/>
    </source>
</evidence>
<evidence type="ECO:0000256" key="7">
    <source>
        <dbReference type="ARBA" id="ARBA00022840"/>
    </source>
</evidence>
<name>A0ABS9ERV8_9BACT</name>
<dbReference type="InterPro" id="IPR011604">
    <property type="entry name" value="PDDEXK-like_dom_sf"/>
</dbReference>
<dbReference type="Proteomes" id="UP001200430">
    <property type="component" value="Unassembled WGS sequence"/>
</dbReference>
<dbReference type="PANTHER" id="PTHR11070">
    <property type="entry name" value="UVRD / RECB / PCRA DNA HELICASE FAMILY MEMBER"/>
    <property type="match status" value="1"/>
</dbReference>
<accession>A0ABS9ERV8</accession>
<proteinExistence type="predicted"/>
<evidence type="ECO:0000256" key="2">
    <source>
        <dbReference type="ARBA" id="ARBA00022741"/>
    </source>
</evidence>